<dbReference type="AlphaFoldDB" id="A0AAV3UHF1"/>
<dbReference type="InterPro" id="IPR040624">
    <property type="entry name" value="HalOD1"/>
</dbReference>
<evidence type="ECO:0000259" key="1">
    <source>
        <dbReference type="Pfam" id="PF18545"/>
    </source>
</evidence>
<protein>
    <recommendedName>
        <fullName evidence="1">Halobacterial output domain-containing protein</fullName>
    </recommendedName>
</protein>
<reference evidence="2 3" key="1">
    <citation type="journal article" date="2019" name="Int. J. Syst. Evol. Microbiol.">
        <title>The Global Catalogue of Microorganisms (GCM) 10K type strain sequencing project: providing services to taxonomists for standard genome sequencing and annotation.</title>
        <authorList>
            <consortium name="The Broad Institute Genomics Platform"/>
            <consortium name="The Broad Institute Genome Sequencing Center for Infectious Disease"/>
            <person name="Wu L."/>
            <person name="Ma J."/>
        </authorList>
    </citation>
    <scope>NUCLEOTIDE SEQUENCE [LARGE SCALE GENOMIC DNA]</scope>
    <source>
        <strain evidence="2 3">JCM 17504</strain>
    </source>
</reference>
<sequence length="94" mass="10191">MESNSTNMENRLSRTDGSRSVTEQILRVVAESDGQPSEELKPLYEAIDPDALTALFAPKADGSSRSVGEVSFEYAGYWVTVSSEGTVELDATDQ</sequence>
<dbReference type="RefSeq" id="WP_345410848.1">
    <property type="nucleotide sequence ID" value="NZ_BAABKX010000004.1"/>
</dbReference>
<feature type="domain" description="Halobacterial output" evidence="1">
    <location>
        <begin position="18"/>
        <end position="89"/>
    </location>
</feature>
<dbReference type="Proteomes" id="UP001501729">
    <property type="component" value="Unassembled WGS sequence"/>
</dbReference>
<evidence type="ECO:0000313" key="3">
    <source>
        <dbReference type="Proteomes" id="UP001501729"/>
    </source>
</evidence>
<dbReference type="GeneID" id="68615963"/>
<evidence type="ECO:0000313" key="2">
    <source>
        <dbReference type="EMBL" id="GAA5049340.1"/>
    </source>
</evidence>
<dbReference type="Pfam" id="PF18545">
    <property type="entry name" value="HalOD1"/>
    <property type="match status" value="1"/>
</dbReference>
<comment type="caution">
    <text evidence="2">The sequence shown here is derived from an EMBL/GenBank/DDBJ whole genome shotgun (WGS) entry which is preliminary data.</text>
</comment>
<accession>A0AAV3UHF1</accession>
<name>A0AAV3UHF1_9EURY</name>
<gene>
    <name evidence="2" type="ORF">GCM10025751_22040</name>
</gene>
<organism evidence="2 3">
    <name type="scientific">Haladaptatus pallidirubidus</name>
    <dbReference type="NCBI Taxonomy" id="1008152"/>
    <lineage>
        <taxon>Archaea</taxon>
        <taxon>Methanobacteriati</taxon>
        <taxon>Methanobacteriota</taxon>
        <taxon>Stenosarchaea group</taxon>
        <taxon>Halobacteria</taxon>
        <taxon>Halobacteriales</taxon>
        <taxon>Haladaptataceae</taxon>
        <taxon>Haladaptatus</taxon>
    </lineage>
</organism>
<keyword evidence="3" id="KW-1185">Reference proteome</keyword>
<proteinExistence type="predicted"/>
<dbReference type="EMBL" id="BAABKX010000004">
    <property type="protein sequence ID" value="GAA5049340.1"/>
    <property type="molecule type" value="Genomic_DNA"/>
</dbReference>